<dbReference type="PANTHER" id="PTHR30293:SF0">
    <property type="entry name" value="NITROGEN ASSIMILATION REGULATORY PROTEIN NAC"/>
    <property type="match status" value="1"/>
</dbReference>
<feature type="domain" description="HTH lysR-type" evidence="6">
    <location>
        <begin position="1"/>
        <end position="58"/>
    </location>
</feature>
<evidence type="ECO:0000313" key="7">
    <source>
        <dbReference type="EMBL" id="QMV74041.1"/>
    </source>
</evidence>
<name>A0A7G5EJ66_9BURK</name>
<dbReference type="InterPro" id="IPR036388">
    <property type="entry name" value="WH-like_DNA-bd_sf"/>
</dbReference>
<dbReference type="InterPro" id="IPR000847">
    <property type="entry name" value="LysR_HTH_N"/>
</dbReference>
<evidence type="ECO:0000256" key="3">
    <source>
        <dbReference type="ARBA" id="ARBA00023125"/>
    </source>
</evidence>
<dbReference type="Proteomes" id="UP000515240">
    <property type="component" value="Chromosome"/>
</dbReference>
<dbReference type="Pfam" id="PF00126">
    <property type="entry name" value="HTH_1"/>
    <property type="match status" value="1"/>
</dbReference>
<dbReference type="GO" id="GO:2000142">
    <property type="term" value="P:regulation of DNA-templated transcription initiation"/>
    <property type="evidence" value="ECO:0007669"/>
    <property type="project" value="TreeGrafter"/>
</dbReference>
<keyword evidence="3" id="KW-0238">DNA-binding</keyword>
<dbReference type="Gene3D" id="1.10.10.10">
    <property type="entry name" value="Winged helix-like DNA-binding domain superfamily/Winged helix DNA-binding domain"/>
    <property type="match status" value="1"/>
</dbReference>
<proteinExistence type="inferred from homology"/>
<dbReference type="Gene3D" id="3.40.190.290">
    <property type="match status" value="1"/>
</dbReference>
<dbReference type="KEGG" id="cpis:HS961_15005"/>
<reference evidence="7 8" key="1">
    <citation type="journal article" date="2020" name="G3 (Bethesda)">
        <title>CeMbio - The Caenorhabditis elegans Microbiome Resource.</title>
        <authorList>
            <person name="Dirksen P."/>
            <person name="Assie A."/>
            <person name="Zimmermann J."/>
            <person name="Zhang F."/>
            <person name="Tietje A.M."/>
            <person name="Marsh S.A."/>
            <person name="Felix M.A."/>
            <person name="Shapira M."/>
            <person name="Kaleta C."/>
            <person name="Schulenburg H."/>
            <person name="Samuel B."/>
        </authorList>
    </citation>
    <scope>NUCLEOTIDE SEQUENCE [LARGE SCALE GENOMIC DNA]</scope>
    <source>
        <strain evidence="7 8">BIGb0172</strain>
    </source>
</reference>
<evidence type="ECO:0000313" key="8">
    <source>
        <dbReference type="Proteomes" id="UP000515240"/>
    </source>
</evidence>
<dbReference type="PRINTS" id="PR00039">
    <property type="entry name" value="HTHLYSR"/>
</dbReference>
<dbReference type="Pfam" id="PF03466">
    <property type="entry name" value="LysR_substrate"/>
    <property type="match status" value="1"/>
</dbReference>
<dbReference type="GO" id="GO:0003700">
    <property type="term" value="F:DNA-binding transcription factor activity"/>
    <property type="evidence" value="ECO:0007669"/>
    <property type="project" value="InterPro"/>
</dbReference>
<dbReference type="SUPFAM" id="SSF46785">
    <property type="entry name" value="Winged helix' DNA-binding domain"/>
    <property type="match status" value="1"/>
</dbReference>
<protein>
    <submittedName>
        <fullName evidence="7">LysR family transcriptional regulator</fullName>
    </submittedName>
</protein>
<gene>
    <name evidence="7" type="ORF">HS961_15005</name>
</gene>
<keyword evidence="8" id="KW-1185">Reference proteome</keyword>
<evidence type="ECO:0000259" key="6">
    <source>
        <dbReference type="PROSITE" id="PS50931"/>
    </source>
</evidence>
<evidence type="ECO:0000256" key="5">
    <source>
        <dbReference type="ARBA" id="ARBA00023163"/>
    </source>
</evidence>
<dbReference type="PROSITE" id="PS50931">
    <property type="entry name" value="HTH_LYSR"/>
    <property type="match status" value="1"/>
</dbReference>
<evidence type="ECO:0000256" key="4">
    <source>
        <dbReference type="ARBA" id="ARBA00023159"/>
    </source>
</evidence>
<evidence type="ECO:0000256" key="2">
    <source>
        <dbReference type="ARBA" id="ARBA00023015"/>
    </source>
</evidence>
<organism evidence="7 8">
    <name type="scientific">Comamonas piscis</name>
    <dbReference type="NCBI Taxonomy" id="1562974"/>
    <lineage>
        <taxon>Bacteria</taxon>
        <taxon>Pseudomonadati</taxon>
        <taxon>Pseudomonadota</taxon>
        <taxon>Betaproteobacteria</taxon>
        <taxon>Burkholderiales</taxon>
        <taxon>Comamonadaceae</taxon>
        <taxon>Comamonas</taxon>
    </lineage>
</organism>
<sequence length="318" mass="33699">MDFKQLKAFLTVADTGSVTRASELLHVVQPAVSRQLKLLEEDLGCALFERERHGMVLTEQGQELASYARRAFGELEKARVQLAGTHQEVTGLVTIGLLPSTCDVVSSALVAALASRYPGIKLRLTVAYAGTLKQWLASGQVDVALLYAAEKHPDLVLEPLIEEALWGLGPKGCGIAGATAVRMADMAGRALVLPSNPHGIRLLVEHACALENLQLNICVETDALPVQRSVVIDGLGYTILPPIAVVSDLAAGRLEGAPLTEPELKRVIALAHASNRSMTKPVRATVAVLRQILETAVASGGWPSGKWLAATSASTSQA</sequence>
<dbReference type="PANTHER" id="PTHR30293">
    <property type="entry name" value="TRANSCRIPTIONAL REGULATORY PROTEIN NAC-RELATED"/>
    <property type="match status" value="1"/>
</dbReference>
<dbReference type="RefSeq" id="WP_182323308.1">
    <property type="nucleotide sequence ID" value="NZ_CP058554.1"/>
</dbReference>
<dbReference type="FunFam" id="1.10.10.10:FF:000001">
    <property type="entry name" value="LysR family transcriptional regulator"/>
    <property type="match status" value="1"/>
</dbReference>
<keyword evidence="5" id="KW-0804">Transcription</keyword>
<evidence type="ECO:0000256" key="1">
    <source>
        <dbReference type="ARBA" id="ARBA00009437"/>
    </source>
</evidence>
<dbReference type="SUPFAM" id="SSF53850">
    <property type="entry name" value="Periplasmic binding protein-like II"/>
    <property type="match status" value="1"/>
</dbReference>
<dbReference type="InterPro" id="IPR005119">
    <property type="entry name" value="LysR_subst-bd"/>
</dbReference>
<keyword evidence="4" id="KW-0010">Activator</keyword>
<dbReference type="InterPro" id="IPR036390">
    <property type="entry name" value="WH_DNA-bd_sf"/>
</dbReference>
<accession>A0A7G5EJ66</accession>
<comment type="similarity">
    <text evidence="1">Belongs to the LysR transcriptional regulatory family.</text>
</comment>
<dbReference type="AlphaFoldDB" id="A0A7G5EJ66"/>
<dbReference type="GO" id="GO:0003677">
    <property type="term" value="F:DNA binding"/>
    <property type="evidence" value="ECO:0007669"/>
    <property type="project" value="UniProtKB-KW"/>
</dbReference>
<keyword evidence="2" id="KW-0805">Transcription regulation</keyword>
<dbReference type="EMBL" id="CP058554">
    <property type="protein sequence ID" value="QMV74041.1"/>
    <property type="molecule type" value="Genomic_DNA"/>
</dbReference>